<gene>
    <name evidence="1" type="ORF">PTI45_02736</name>
</gene>
<sequence>MSGPSLRQLHAHHSIHEGGLSGAITKTEELEEFMQAGEHVVAKYAAHHLIDYWETRIISHADAEEEIGGFYDEKLTQQQELATAIIQLKRDHDLMKMILKNIKDTLATEELNDALLQQFQALIVLNNLHSREEERLLFV</sequence>
<evidence type="ECO:0000313" key="1">
    <source>
        <dbReference type="EMBL" id="ODP27917.1"/>
    </source>
</evidence>
<protein>
    <recommendedName>
        <fullName evidence="3">Hemerythrin-like domain-containing protein</fullName>
    </recommendedName>
</protein>
<dbReference type="PATRIC" id="fig|1886670.3.peg.2781"/>
<dbReference type="EMBL" id="MDER01000045">
    <property type="protein sequence ID" value="ODP27917.1"/>
    <property type="molecule type" value="Genomic_DNA"/>
</dbReference>
<dbReference type="AlphaFoldDB" id="A0A1E3L294"/>
<name>A0A1E3L294_9BACL</name>
<comment type="caution">
    <text evidence="1">The sequence shown here is derived from an EMBL/GenBank/DDBJ whole genome shotgun (WGS) entry which is preliminary data.</text>
</comment>
<evidence type="ECO:0008006" key="3">
    <source>
        <dbReference type="Google" id="ProtNLM"/>
    </source>
</evidence>
<accession>A0A1E3L294</accession>
<organism evidence="1 2">
    <name type="scientific">Paenibacillus nuruki</name>
    <dbReference type="NCBI Taxonomy" id="1886670"/>
    <lineage>
        <taxon>Bacteria</taxon>
        <taxon>Bacillati</taxon>
        <taxon>Bacillota</taxon>
        <taxon>Bacilli</taxon>
        <taxon>Bacillales</taxon>
        <taxon>Paenibacillaceae</taxon>
        <taxon>Paenibacillus</taxon>
    </lineage>
</organism>
<reference evidence="1 2" key="1">
    <citation type="submission" date="2016-08" db="EMBL/GenBank/DDBJ databases">
        <title>Genome sequencing of Paenibacillus sp. TI45-13ar, isolated from Korean traditional nuruk.</title>
        <authorList>
            <person name="Kim S.-J."/>
        </authorList>
    </citation>
    <scope>NUCLEOTIDE SEQUENCE [LARGE SCALE GENOMIC DNA]</scope>
    <source>
        <strain evidence="1 2">TI45-13ar</strain>
    </source>
</reference>
<proteinExistence type="predicted"/>
<dbReference type="RefSeq" id="WP_069328142.1">
    <property type="nucleotide sequence ID" value="NZ_MDER01000045.1"/>
</dbReference>
<dbReference type="Proteomes" id="UP000094578">
    <property type="component" value="Unassembled WGS sequence"/>
</dbReference>
<dbReference type="STRING" id="1886670.PTI45_02736"/>
<evidence type="ECO:0000313" key="2">
    <source>
        <dbReference type="Proteomes" id="UP000094578"/>
    </source>
</evidence>
<keyword evidence="2" id="KW-1185">Reference proteome</keyword>